<evidence type="ECO:0000313" key="2">
    <source>
        <dbReference type="Proteomes" id="UP000514752"/>
    </source>
</evidence>
<dbReference type="RefSeq" id="WP_182122001.1">
    <property type="nucleotide sequence ID" value="NZ_CP059567.1"/>
</dbReference>
<protein>
    <recommendedName>
        <fullName evidence="3">GNAT family N-acetyltransferase</fullName>
    </recommendedName>
</protein>
<gene>
    <name evidence="1" type="ORF">H3L94_10805</name>
</gene>
<dbReference type="KEGG" id="nsg:H3L94_10805"/>
<dbReference type="EMBL" id="CP059567">
    <property type="protein sequence ID" value="QMT40311.1"/>
    <property type="molecule type" value="Genomic_DNA"/>
</dbReference>
<evidence type="ECO:0008006" key="3">
    <source>
        <dbReference type="Google" id="ProtNLM"/>
    </source>
</evidence>
<evidence type="ECO:0000313" key="1">
    <source>
        <dbReference type="EMBL" id="QMT40311.1"/>
    </source>
</evidence>
<reference evidence="1 2" key="1">
    <citation type="submission" date="2020-07" db="EMBL/GenBank/DDBJ databases">
        <title>Genomic diversity of species in the Neisseriaceae family.</title>
        <authorList>
            <person name="Vincent A.T."/>
            <person name="Bernet E."/>
            <person name="Veyrier F.J."/>
        </authorList>
    </citation>
    <scope>NUCLEOTIDE SEQUENCE [LARGE SCALE GENOMIC DNA]</scope>
    <source>
        <strain evidence="1 2">DSM 22244</strain>
    </source>
</reference>
<dbReference type="Proteomes" id="UP000514752">
    <property type="component" value="Chromosome"/>
</dbReference>
<organism evidence="1 2">
    <name type="scientific">Neisseria shayeganii</name>
    <dbReference type="NCBI Taxonomy" id="607712"/>
    <lineage>
        <taxon>Bacteria</taxon>
        <taxon>Pseudomonadati</taxon>
        <taxon>Pseudomonadota</taxon>
        <taxon>Betaproteobacteria</taxon>
        <taxon>Neisseriales</taxon>
        <taxon>Neisseriaceae</taxon>
        <taxon>Neisseria</taxon>
    </lineage>
</organism>
<sequence length="248" mass="28309">MTRLHTRTERPSRLPESRIDALYALYARYYAGTSPALFRRDLLEKDWVLLLADEDGAVRGFSTLKVLQAEHQGRPVRALFSGDTVIDHRFWGEQTLPLAWCRLAGRIQAMQPEVPLYWLLIVKGDRTYRYLNVFSRQYYPNRRYATPPDIQALMDGLAAARFGPAYDAARGLVCYPESQGHLKAEWHTDKQDSHPEAAYFRSRNPGHGHGDELVCLTLLAPENLRSFALRGFRQGWEEGPLSAGFEAT</sequence>
<name>A0A7D7S7V5_9NEIS</name>
<dbReference type="AlphaFoldDB" id="A0A7D7S7V5"/>
<accession>A0A7D7S7V5</accession>
<proteinExistence type="predicted"/>